<organism evidence="3 4">
    <name type="scientific">Dysgonomonas macrotermitis</name>
    <dbReference type="NCBI Taxonomy" id="1346286"/>
    <lineage>
        <taxon>Bacteria</taxon>
        <taxon>Pseudomonadati</taxon>
        <taxon>Bacteroidota</taxon>
        <taxon>Bacteroidia</taxon>
        <taxon>Bacteroidales</taxon>
        <taxon>Dysgonomonadaceae</taxon>
        <taxon>Dysgonomonas</taxon>
    </lineage>
</organism>
<gene>
    <name evidence="3" type="ORF">SAMN05444362_102112</name>
</gene>
<dbReference type="CDD" id="cd00845">
    <property type="entry name" value="MPP_UshA_N_like"/>
    <property type="match status" value="1"/>
</dbReference>
<sequence>MFTNKINRLKTSRYLVLILMVISTSIVLNAQKKLVIIGTNDTHSRIEPLPASDKSYAGMGGVVARATFIDQVRAQNQNVLLFDAGDFVQGTPYFNLFHGRTESDAMNLIKYDAGTLGNHEFDYGLDTLKMIIKRLDYPVVNCNYDFSNTALKGMIKPYIVLKKFGLKIGVVGVGVDPEGLIQKNRYEGMIFKPAVSTTNFYAKILKEKEKCDIIICLSHIGYSDDIILAEQSKNIDVIIGGHSHTYMEQPDVRKNLDGKEVVIFQTGKNGSYINKFEVELDKVRK</sequence>
<protein>
    <submittedName>
        <fullName evidence="3">5'-nucleotidase</fullName>
    </submittedName>
</protein>
<name>A0A1M4W3A9_9BACT</name>
<dbReference type="InterPro" id="IPR006179">
    <property type="entry name" value="5_nucleotidase/apyrase"/>
</dbReference>
<dbReference type="PANTHER" id="PTHR11575">
    <property type="entry name" value="5'-NUCLEOTIDASE-RELATED"/>
    <property type="match status" value="1"/>
</dbReference>
<dbReference type="GO" id="GO:0000166">
    <property type="term" value="F:nucleotide binding"/>
    <property type="evidence" value="ECO:0007669"/>
    <property type="project" value="InterPro"/>
</dbReference>
<dbReference type="EMBL" id="FQUC01000002">
    <property type="protein sequence ID" value="SHE75645.1"/>
    <property type="molecule type" value="Genomic_DNA"/>
</dbReference>
<dbReference type="AlphaFoldDB" id="A0A1M4W3A9"/>
<dbReference type="Pfam" id="PF00149">
    <property type="entry name" value="Metallophos"/>
    <property type="match status" value="1"/>
</dbReference>
<comment type="similarity">
    <text evidence="1">Belongs to the 5'-nucleotidase family.</text>
</comment>
<proteinExistence type="inferred from homology"/>
<dbReference type="Gene3D" id="3.60.21.10">
    <property type="match status" value="1"/>
</dbReference>
<dbReference type="PRINTS" id="PR01607">
    <property type="entry name" value="APYRASEFAMLY"/>
</dbReference>
<dbReference type="GO" id="GO:0009166">
    <property type="term" value="P:nucleotide catabolic process"/>
    <property type="evidence" value="ECO:0007669"/>
    <property type="project" value="InterPro"/>
</dbReference>
<accession>A0A1M4W3A9</accession>
<dbReference type="InterPro" id="IPR004843">
    <property type="entry name" value="Calcineurin-like_PHP"/>
</dbReference>
<evidence type="ECO:0000313" key="3">
    <source>
        <dbReference type="EMBL" id="SHE75645.1"/>
    </source>
</evidence>
<evidence type="ECO:0000256" key="1">
    <source>
        <dbReference type="ARBA" id="ARBA00006654"/>
    </source>
</evidence>
<reference evidence="4" key="1">
    <citation type="submission" date="2016-11" db="EMBL/GenBank/DDBJ databases">
        <authorList>
            <person name="Varghese N."/>
            <person name="Submissions S."/>
        </authorList>
    </citation>
    <scope>NUCLEOTIDE SEQUENCE [LARGE SCALE GENOMIC DNA]</scope>
    <source>
        <strain evidence="4">DSM 27370</strain>
    </source>
</reference>
<dbReference type="InterPro" id="IPR029052">
    <property type="entry name" value="Metallo-depent_PP-like"/>
</dbReference>
<dbReference type="GO" id="GO:0016788">
    <property type="term" value="F:hydrolase activity, acting on ester bonds"/>
    <property type="evidence" value="ECO:0007669"/>
    <property type="project" value="InterPro"/>
</dbReference>
<dbReference type="SUPFAM" id="SSF56300">
    <property type="entry name" value="Metallo-dependent phosphatases"/>
    <property type="match status" value="1"/>
</dbReference>
<evidence type="ECO:0000259" key="2">
    <source>
        <dbReference type="Pfam" id="PF00149"/>
    </source>
</evidence>
<evidence type="ECO:0000313" key="4">
    <source>
        <dbReference type="Proteomes" id="UP000184480"/>
    </source>
</evidence>
<feature type="domain" description="Calcineurin-like phosphoesterase" evidence="2">
    <location>
        <begin position="36"/>
        <end position="246"/>
    </location>
</feature>
<dbReference type="PROSITE" id="PS00786">
    <property type="entry name" value="5_NUCLEOTIDASE_2"/>
    <property type="match status" value="1"/>
</dbReference>
<keyword evidence="4" id="KW-1185">Reference proteome</keyword>
<dbReference type="Proteomes" id="UP000184480">
    <property type="component" value="Unassembled WGS sequence"/>
</dbReference>
<dbReference type="GO" id="GO:0046872">
    <property type="term" value="F:metal ion binding"/>
    <property type="evidence" value="ECO:0007669"/>
    <property type="project" value="InterPro"/>
</dbReference>
<dbReference type="InterPro" id="IPR006146">
    <property type="entry name" value="5'-Nucleotdase_CS"/>
</dbReference>
<dbReference type="STRING" id="1346286.SAMN05444362_102112"/>
<dbReference type="PANTHER" id="PTHR11575:SF24">
    <property type="entry name" value="5'-NUCLEOTIDASE"/>
    <property type="match status" value="1"/>
</dbReference>